<dbReference type="EMBL" id="AJVK01028075">
    <property type="status" value="NOT_ANNOTATED_CDS"/>
    <property type="molecule type" value="Genomic_DNA"/>
</dbReference>
<dbReference type="EnsemblMetazoa" id="PPAI004148-RA">
    <property type="protein sequence ID" value="PPAI004148-PA"/>
    <property type="gene ID" value="PPAI004148"/>
</dbReference>
<sequence>MVFFHGGGWQCGSGVSYFYGPDFLMDHKVIYVAANFRLGPLGFLSTGNLECPGNFGLKDQVLVLRWIRENIAAFGGNRDSVTVFGESAGGASGTYMMMSPQTKGLFHRSNPEVFIESCHKPCVRIEICKILISFRNDLPVGEVKLADCSSNFFLTIHGMMVIIEGNGKSSIPIFIEAVCKFWKIDERGSFQCPFIHGYP</sequence>
<evidence type="ECO:0000313" key="9">
    <source>
        <dbReference type="Proteomes" id="UP000092462"/>
    </source>
</evidence>
<proteinExistence type="inferred from homology"/>
<dbReference type="GO" id="GO:0052689">
    <property type="term" value="F:carboxylic ester hydrolase activity"/>
    <property type="evidence" value="ECO:0007669"/>
    <property type="project" value="UniProtKB-KW"/>
</dbReference>
<dbReference type="AlphaFoldDB" id="A0A1B0D936"/>
<comment type="similarity">
    <text evidence="1 6">Belongs to the type-B carboxylesterase/lipase family.</text>
</comment>
<reference evidence="8" key="1">
    <citation type="submission" date="2022-08" db="UniProtKB">
        <authorList>
            <consortium name="EnsemblMetazoa"/>
        </authorList>
    </citation>
    <scope>IDENTIFICATION</scope>
    <source>
        <strain evidence="8">Israel</strain>
    </source>
</reference>
<dbReference type="PROSITE" id="PS00122">
    <property type="entry name" value="CARBOXYLESTERASE_B_1"/>
    <property type="match status" value="1"/>
</dbReference>
<dbReference type="PANTHER" id="PTHR43142">
    <property type="entry name" value="CARBOXYLIC ESTER HYDROLASE"/>
    <property type="match status" value="1"/>
</dbReference>
<accession>A0A1B0D936</accession>
<evidence type="ECO:0000256" key="2">
    <source>
        <dbReference type="ARBA" id="ARBA00022487"/>
    </source>
</evidence>
<evidence type="ECO:0000313" key="8">
    <source>
        <dbReference type="EnsemblMetazoa" id="PPAI004148-PA"/>
    </source>
</evidence>
<dbReference type="InterPro" id="IPR002018">
    <property type="entry name" value="CarbesteraseB"/>
</dbReference>
<feature type="domain" description="Carboxylesterase type B" evidence="7">
    <location>
        <begin position="1"/>
        <end position="108"/>
    </location>
</feature>
<keyword evidence="9" id="KW-1185">Reference proteome</keyword>
<dbReference type="InterPro" id="IPR019826">
    <property type="entry name" value="Carboxylesterase_B_AS"/>
</dbReference>
<evidence type="ECO:0000256" key="6">
    <source>
        <dbReference type="RuleBase" id="RU361235"/>
    </source>
</evidence>
<evidence type="ECO:0000256" key="1">
    <source>
        <dbReference type="ARBA" id="ARBA00005964"/>
    </source>
</evidence>
<dbReference type="PANTHER" id="PTHR43142:SF1">
    <property type="entry name" value="CARBOXYLIC ESTER HYDROLASE"/>
    <property type="match status" value="1"/>
</dbReference>
<dbReference type="Pfam" id="PF00135">
    <property type="entry name" value="COesterase"/>
    <property type="match status" value="1"/>
</dbReference>
<dbReference type="EC" id="3.1.1.-" evidence="6"/>
<evidence type="ECO:0000256" key="3">
    <source>
        <dbReference type="ARBA" id="ARBA00022801"/>
    </source>
</evidence>
<name>A0A1B0D936_PHLPP</name>
<evidence type="ECO:0000259" key="7">
    <source>
        <dbReference type="Pfam" id="PF00135"/>
    </source>
</evidence>
<keyword evidence="3 6" id="KW-0378">Hydrolase</keyword>
<organism evidence="8 9">
    <name type="scientific">Phlebotomus papatasi</name>
    <name type="common">Sandfly</name>
    <dbReference type="NCBI Taxonomy" id="29031"/>
    <lineage>
        <taxon>Eukaryota</taxon>
        <taxon>Metazoa</taxon>
        <taxon>Ecdysozoa</taxon>
        <taxon>Arthropoda</taxon>
        <taxon>Hexapoda</taxon>
        <taxon>Insecta</taxon>
        <taxon>Pterygota</taxon>
        <taxon>Neoptera</taxon>
        <taxon>Endopterygota</taxon>
        <taxon>Diptera</taxon>
        <taxon>Nematocera</taxon>
        <taxon>Psychodoidea</taxon>
        <taxon>Psychodidae</taxon>
        <taxon>Phlebotomus</taxon>
        <taxon>Phlebotomus</taxon>
    </lineage>
</organism>
<dbReference type="Proteomes" id="UP000092462">
    <property type="component" value="Unassembled WGS sequence"/>
</dbReference>
<dbReference type="SUPFAM" id="SSF53474">
    <property type="entry name" value="alpha/beta-Hydrolases"/>
    <property type="match status" value="1"/>
</dbReference>
<protein>
    <recommendedName>
        <fullName evidence="6">Carboxylic ester hydrolase</fullName>
        <ecNumber evidence="6">3.1.1.-</ecNumber>
    </recommendedName>
</protein>
<keyword evidence="4" id="KW-1015">Disulfide bond</keyword>
<dbReference type="InterPro" id="IPR029058">
    <property type="entry name" value="AB_hydrolase_fold"/>
</dbReference>
<evidence type="ECO:0000256" key="5">
    <source>
        <dbReference type="ARBA" id="ARBA00023180"/>
    </source>
</evidence>
<keyword evidence="5" id="KW-0325">Glycoprotein</keyword>
<dbReference type="VEuPathDB" id="VectorBase:PPAI004148"/>
<evidence type="ECO:0000256" key="4">
    <source>
        <dbReference type="ARBA" id="ARBA00023157"/>
    </source>
</evidence>
<keyword evidence="2" id="KW-0719">Serine esterase</keyword>
<dbReference type="Gene3D" id="3.40.50.1820">
    <property type="entry name" value="alpha/beta hydrolase"/>
    <property type="match status" value="1"/>
</dbReference>